<name>A0AAV8Q174_ENSVE</name>
<evidence type="ECO:0000313" key="3">
    <source>
        <dbReference type="EMBL" id="KAJ8466196.1"/>
    </source>
</evidence>
<dbReference type="AlphaFoldDB" id="A0AAV8Q174"/>
<dbReference type="Pfam" id="PF04525">
    <property type="entry name" value="LOR"/>
    <property type="match status" value="1"/>
</dbReference>
<keyword evidence="4" id="KW-1185">Reference proteome</keyword>
<feature type="region of interest" description="Disordered" evidence="2">
    <location>
        <begin position="1"/>
        <end position="30"/>
    </location>
</feature>
<dbReference type="PANTHER" id="PTHR31087:SF161">
    <property type="entry name" value="TUBBY C 2 FAMILY PROTEIN"/>
    <property type="match status" value="1"/>
</dbReference>
<dbReference type="SUPFAM" id="SSF54518">
    <property type="entry name" value="Tubby C-terminal domain-like"/>
    <property type="match status" value="1"/>
</dbReference>
<proteinExistence type="inferred from homology"/>
<accession>A0AAV8Q174</accession>
<dbReference type="Gene3D" id="2.40.160.200">
    <property type="entry name" value="LURP1-related"/>
    <property type="match status" value="1"/>
</dbReference>
<comment type="caution">
    <text evidence="3">The sequence shown here is derived from an EMBL/GenBank/DDBJ whole genome shotgun (WGS) entry which is preliminary data.</text>
</comment>
<evidence type="ECO:0000256" key="2">
    <source>
        <dbReference type="SAM" id="MobiDB-lite"/>
    </source>
</evidence>
<gene>
    <name evidence="3" type="ORF">OPV22_028748</name>
</gene>
<dbReference type="InterPro" id="IPR038595">
    <property type="entry name" value="LOR_sf"/>
</dbReference>
<dbReference type="InterPro" id="IPR007612">
    <property type="entry name" value="LOR"/>
</dbReference>
<dbReference type="InterPro" id="IPR025659">
    <property type="entry name" value="Tubby-like_C"/>
</dbReference>
<protein>
    <recommendedName>
        <fullName evidence="5">Protein LURP-one-related 8-like</fullName>
    </recommendedName>
</protein>
<evidence type="ECO:0000313" key="4">
    <source>
        <dbReference type="Proteomes" id="UP001222027"/>
    </source>
</evidence>
<organism evidence="3 4">
    <name type="scientific">Ensete ventricosum</name>
    <name type="common">Abyssinian banana</name>
    <name type="synonym">Musa ensete</name>
    <dbReference type="NCBI Taxonomy" id="4639"/>
    <lineage>
        <taxon>Eukaryota</taxon>
        <taxon>Viridiplantae</taxon>
        <taxon>Streptophyta</taxon>
        <taxon>Embryophyta</taxon>
        <taxon>Tracheophyta</taxon>
        <taxon>Spermatophyta</taxon>
        <taxon>Magnoliopsida</taxon>
        <taxon>Liliopsida</taxon>
        <taxon>Zingiberales</taxon>
        <taxon>Musaceae</taxon>
        <taxon>Ensete</taxon>
    </lineage>
</organism>
<evidence type="ECO:0000256" key="1">
    <source>
        <dbReference type="ARBA" id="ARBA00005437"/>
    </source>
</evidence>
<evidence type="ECO:0008006" key="5">
    <source>
        <dbReference type="Google" id="ProtNLM"/>
    </source>
</evidence>
<sequence length="230" mass="26071">MEATEGGNNNEKKKKEENAMEEDWVGDGGRRAATRRSGAFFPELCSPAPVQLTVWCKSLLFNGHGYTVYDDADGRMVFRVDNYAHNWRQQAVLMDCAGHVLLTVRRCRKILNLKESWEAYKGDQDVEDMVREQRPLFKATKDLGCHSCTISMFNQDGFQPLLGYRMSWSREKECTKIYQSAANTLVAEVSRKYGSMSKKLLDKDVLTLTVQPGMDQALAMAMIMITNSMG</sequence>
<reference evidence="3 4" key="1">
    <citation type="submission" date="2022-12" db="EMBL/GenBank/DDBJ databases">
        <title>Chromosome-scale assembly of the Ensete ventricosum genome.</title>
        <authorList>
            <person name="Dussert Y."/>
            <person name="Stocks J."/>
            <person name="Wendawek A."/>
            <person name="Woldeyes F."/>
            <person name="Nichols R.A."/>
            <person name="Borrell J.S."/>
        </authorList>
    </citation>
    <scope>NUCLEOTIDE SEQUENCE [LARGE SCALE GENOMIC DNA]</scope>
    <source>
        <strain evidence="4">cv. Maze</strain>
        <tissue evidence="3">Seeds</tissue>
    </source>
</reference>
<dbReference type="PANTHER" id="PTHR31087">
    <property type="match status" value="1"/>
</dbReference>
<comment type="similarity">
    <text evidence="1">Belongs to the LOR family.</text>
</comment>
<dbReference type="EMBL" id="JAQQAF010000008">
    <property type="protein sequence ID" value="KAJ8466196.1"/>
    <property type="molecule type" value="Genomic_DNA"/>
</dbReference>
<dbReference type="Proteomes" id="UP001222027">
    <property type="component" value="Unassembled WGS sequence"/>
</dbReference>